<dbReference type="AlphaFoldDB" id="A0A7M2RIE9"/>
<sequence length="254" mass="28239">MYNDLFSVGPFTVHTYGLMIALGIIAAYATAERRAKKKGLDSEKIIDLVIWCVIFGFLGSKILYWITILPQIIREPRIMIESFGEGWVIYGGILGGILGAYLFCRRNKLDTWKYFDLAIPSVALAQAIGRLGCFFAGCCYGIETKSKFGITFSHSDFAPNGVRLVPTELMSSAFDFLLFLALLGVDKKKKADGQVTAAYLILYSVGRFIIEFYRGDLIRGTVGPLSTSQFISIFIFIVGVIMFVARGKKQNLNN</sequence>
<dbReference type="EMBL" id="CP063304">
    <property type="protein sequence ID" value="QOV19317.1"/>
    <property type="molecule type" value="Genomic_DNA"/>
</dbReference>
<feature type="transmembrane region" description="Helical" evidence="7">
    <location>
        <begin position="87"/>
        <end position="105"/>
    </location>
</feature>
<keyword evidence="4 7" id="KW-0812">Transmembrane</keyword>
<protein>
    <recommendedName>
        <fullName evidence="7">Phosphatidylglycerol--prolipoprotein diacylglyceryl transferase</fullName>
        <ecNumber evidence="7">2.5.1.145</ecNumber>
    </recommendedName>
</protein>
<dbReference type="KEGG" id="bliq:INP51_15475"/>
<dbReference type="NCBIfam" id="NF000778">
    <property type="entry name" value="PRK00052.3-4"/>
    <property type="match status" value="1"/>
</dbReference>
<gene>
    <name evidence="7" type="primary">lgt</name>
    <name evidence="8" type="ORF">INP51_15475</name>
</gene>
<dbReference type="PANTHER" id="PTHR30589">
    <property type="entry name" value="PROLIPOPROTEIN DIACYLGLYCERYL TRANSFERASE"/>
    <property type="match status" value="1"/>
</dbReference>
<comment type="pathway">
    <text evidence="7">Protein modification; lipoprotein biosynthesis (diacylglyceryl transfer).</text>
</comment>
<dbReference type="RefSeq" id="WP_193735637.1">
    <property type="nucleotide sequence ID" value="NZ_CP063304.1"/>
</dbReference>
<dbReference type="NCBIfam" id="TIGR00544">
    <property type="entry name" value="lgt"/>
    <property type="match status" value="1"/>
</dbReference>
<evidence type="ECO:0000256" key="1">
    <source>
        <dbReference type="ARBA" id="ARBA00007150"/>
    </source>
</evidence>
<comment type="subcellular location">
    <subcellularLocation>
        <location evidence="7">Cell membrane</location>
        <topology evidence="7">Multi-pass membrane protein</topology>
    </subcellularLocation>
</comment>
<dbReference type="HAMAP" id="MF_01147">
    <property type="entry name" value="Lgt"/>
    <property type="match status" value="1"/>
</dbReference>
<keyword evidence="9" id="KW-1185">Reference proteome</keyword>
<evidence type="ECO:0000256" key="2">
    <source>
        <dbReference type="ARBA" id="ARBA00022475"/>
    </source>
</evidence>
<dbReference type="PANTHER" id="PTHR30589:SF0">
    <property type="entry name" value="PHOSPHATIDYLGLYCEROL--PROLIPOPROTEIN DIACYLGLYCERYL TRANSFERASE"/>
    <property type="match status" value="1"/>
</dbReference>
<comment type="similarity">
    <text evidence="1 7">Belongs to the Lgt family.</text>
</comment>
<dbReference type="GO" id="GO:0005886">
    <property type="term" value="C:plasma membrane"/>
    <property type="evidence" value="ECO:0007669"/>
    <property type="project" value="UniProtKB-SubCell"/>
</dbReference>
<keyword evidence="5 7" id="KW-1133">Transmembrane helix</keyword>
<organism evidence="8 9">
    <name type="scientific">Blautia liquoris</name>
    <dbReference type="NCBI Taxonomy" id="2779518"/>
    <lineage>
        <taxon>Bacteria</taxon>
        <taxon>Bacillati</taxon>
        <taxon>Bacillota</taxon>
        <taxon>Clostridia</taxon>
        <taxon>Lachnospirales</taxon>
        <taxon>Lachnospiraceae</taxon>
        <taxon>Blautia</taxon>
    </lineage>
</organism>
<dbReference type="GO" id="GO:0042158">
    <property type="term" value="P:lipoprotein biosynthetic process"/>
    <property type="evidence" value="ECO:0007669"/>
    <property type="project" value="UniProtKB-UniRule"/>
</dbReference>
<proteinExistence type="inferred from homology"/>
<dbReference type="EC" id="2.5.1.145" evidence="7"/>
<evidence type="ECO:0000256" key="3">
    <source>
        <dbReference type="ARBA" id="ARBA00022679"/>
    </source>
</evidence>
<feature type="transmembrane region" description="Helical" evidence="7">
    <location>
        <begin position="48"/>
        <end position="67"/>
    </location>
</feature>
<dbReference type="GO" id="GO:0008961">
    <property type="term" value="F:phosphatidylglycerol-prolipoprotein diacylglyceryl transferase activity"/>
    <property type="evidence" value="ECO:0007669"/>
    <property type="project" value="UniProtKB-UniRule"/>
</dbReference>
<evidence type="ECO:0000256" key="4">
    <source>
        <dbReference type="ARBA" id="ARBA00022692"/>
    </source>
</evidence>
<evidence type="ECO:0000256" key="6">
    <source>
        <dbReference type="ARBA" id="ARBA00023136"/>
    </source>
</evidence>
<dbReference type="Pfam" id="PF01790">
    <property type="entry name" value="LGT"/>
    <property type="match status" value="1"/>
</dbReference>
<accession>A0A7M2RIE9</accession>
<feature type="transmembrane region" description="Helical" evidence="7">
    <location>
        <begin position="227"/>
        <end position="245"/>
    </location>
</feature>
<evidence type="ECO:0000313" key="9">
    <source>
        <dbReference type="Proteomes" id="UP000593601"/>
    </source>
</evidence>
<dbReference type="InterPro" id="IPR001640">
    <property type="entry name" value="Lgt"/>
</dbReference>
<feature type="binding site" evidence="7">
    <location>
        <position position="130"/>
    </location>
    <ligand>
        <name>a 1,2-diacyl-sn-glycero-3-phospho-(1'-sn-glycerol)</name>
        <dbReference type="ChEBI" id="CHEBI:64716"/>
    </ligand>
</feature>
<feature type="transmembrane region" description="Helical" evidence="7">
    <location>
        <begin position="197"/>
        <end position="215"/>
    </location>
</feature>
<reference evidence="8 9" key="1">
    <citation type="submission" date="2020-10" db="EMBL/GenBank/DDBJ databases">
        <title>Blautia liquoris sp.nov., isolated from the mud in a fermentation cellar used for the production of Chinese strong-flavoured liquor.</title>
        <authorList>
            <person name="Lu L."/>
        </authorList>
    </citation>
    <scope>NUCLEOTIDE SEQUENCE [LARGE SCALE GENOMIC DNA]</scope>
    <source>
        <strain evidence="8 9">LZLJ-3</strain>
    </source>
</reference>
<name>A0A7M2RIE9_9FIRM</name>
<keyword evidence="6 7" id="KW-0472">Membrane</keyword>
<evidence type="ECO:0000256" key="5">
    <source>
        <dbReference type="ARBA" id="ARBA00022989"/>
    </source>
</evidence>
<dbReference type="UniPathway" id="UPA00664"/>
<evidence type="ECO:0000256" key="7">
    <source>
        <dbReference type="HAMAP-Rule" id="MF_01147"/>
    </source>
</evidence>
<evidence type="ECO:0000313" key="8">
    <source>
        <dbReference type="EMBL" id="QOV19317.1"/>
    </source>
</evidence>
<feature type="transmembrane region" description="Helical" evidence="7">
    <location>
        <begin position="6"/>
        <end position="28"/>
    </location>
</feature>
<comment type="catalytic activity">
    <reaction evidence="7">
        <text>L-cysteinyl-[prolipoprotein] + a 1,2-diacyl-sn-glycero-3-phospho-(1'-sn-glycerol) = an S-1,2-diacyl-sn-glyceryl-L-cysteinyl-[prolipoprotein] + sn-glycerol 1-phosphate + H(+)</text>
        <dbReference type="Rhea" id="RHEA:56712"/>
        <dbReference type="Rhea" id="RHEA-COMP:14679"/>
        <dbReference type="Rhea" id="RHEA-COMP:14680"/>
        <dbReference type="ChEBI" id="CHEBI:15378"/>
        <dbReference type="ChEBI" id="CHEBI:29950"/>
        <dbReference type="ChEBI" id="CHEBI:57685"/>
        <dbReference type="ChEBI" id="CHEBI:64716"/>
        <dbReference type="ChEBI" id="CHEBI:140658"/>
        <dbReference type="EC" id="2.5.1.145"/>
    </reaction>
</comment>
<keyword evidence="8" id="KW-0449">Lipoprotein</keyword>
<comment type="function">
    <text evidence="7">Catalyzes the transfer of the diacylglyceryl group from phosphatidylglycerol to the sulfhydryl group of the N-terminal cysteine of a prolipoprotein, the first step in the formation of mature lipoproteins.</text>
</comment>
<dbReference type="Proteomes" id="UP000593601">
    <property type="component" value="Chromosome"/>
</dbReference>
<keyword evidence="3 7" id="KW-0808">Transferase</keyword>
<keyword evidence="2 7" id="KW-1003">Cell membrane</keyword>